<keyword evidence="7" id="KW-1133">Transmembrane helix</keyword>
<dbReference type="InterPro" id="IPR047984">
    <property type="entry name" value="XylE-like"/>
</dbReference>
<dbReference type="GeneID" id="97183010"/>
<evidence type="ECO:0000256" key="7">
    <source>
        <dbReference type="ARBA" id="ARBA00022989"/>
    </source>
</evidence>
<keyword evidence="5" id="KW-0762">Sugar transport</keyword>
<dbReference type="Pfam" id="PF00083">
    <property type="entry name" value="Sugar_tr"/>
    <property type="match status" value="1"/>
</dbReference>
<evidence type="ECO:0000313" key="11">
    <source>
        <dbReference type="EMBL" id="SPZ87807.1"/>
    </source>
</evidence>
<evidence type="ECO:0000256" key="5">
    <source>
        <dbReference type="ARBA" id="ARBA00022597"/>
    </source>
</evidence>
<accession>A0A2X2J0B1</accession>
<evidence type="ECO:0000256" key="4">
    <source>
        <dbReference type="ARBA" id="ARBA00022475"/>
    </source>
</evidence>
<comment type="subcellular location">
    <subcellularLocation>
        <location evidence="1">Cell membrane</location>
        <topology evidence="1">Multi-pass membrane protein</topology>
    </subcellularLocation>
</comment>
<dbReference type="PRINTS" id="PR00171">
    <property type="entry name" value="SUGRTRNSPORT"/>
</dbReference>
<gene>
    <name evidence="11" type="primary">xylE_2</name>
    <name evidence="11" type="ORF">NCTC11343_03125</name>
</gene>
<dbReference type="InterPro" id="IPR020846">
    <property type="entry name" value="MFS_dom"/>
</dbReference>
<dbReference type="CDD" id="cd17359">
    <property type="entry name" value="MFS_XylE_like"/>
    <property type="match status" value="1"/>
</dbReference>
<evidence type="ECO:0000256" key="8">
    <source>
        <dbReference type="ARBA" id="ARBA00023136"/>
    </source>
</evidence>
<reference evidence="11 12" key="1">
    <citation type="submission" date="2018-06" db="EMBL/GenBank/DDBJ databases">
        <authorList>
            <consortium name="Pathogen Informatics"/>
            <person name="Doyle S."/>
        </authorList>
    </citation>
    <scope>NUCLEOTIDE SEQUENCE [LARGE SCALE GENOMIC DNA]</scope>
    <source>
        <strain evidence="11 12">NCTC11343</strain>
    </source>
</reference>
<dbReference type="EMBL" id="UAUU01000009">
    <property type="protein sequence ID" value="SPZ87807.1"/>
    <property type="molecule type" value="Genomic_DNA"/>
</dbReference>
<organism evidence="11 12">
    <name type="scientific">Sphingobacterium multivorum</name>
    <dbReference type="NCBI Taxonomy" id="28454"/>
    <lineage>
        <taxon>Bacteria</taxon>
        <taxon>Pseudomonadati</taxon>
        <taxon>Bacteroidota</taxon>
        <taxon>Sphingobacteriia</taxon>
        <taxon>Sphingobacteriales</taxon>
        <taxon>Sphingobacteriaceae</taxon>
        <taxon>Sphingobacterium</taxon>
    </lineage>
</organism>
<dbReference type="PROSITE" id="PS00217">
    <property type="entry name" value="SUGAR_TRANSPORT_2"/>
    <property type="match status" value="1"/>
</dbReference>
<dbReference type="InterPro" id="IPR003663">
    <property type="entry name" value="Sugar/inositol_transpt"/>
</dbReference>
<dbReference type="Proteomes" id="UP000251241">
    <property type="component" value="Unassembled WGS sequence"/>
</dbReference>
<dbReference type="InterPro" id="IPR050814">
    <property type="entry name" value="Myo-inositol_Transporter"/>
</dbReference>
<evidence type="ECO:0000256" key="3">
    <source>
        <dbReference type="ARBA" id="ARBA00022448"/>
    </source>
</evidence>
<dbReference type="GO" id="GO:0005886">
    <property type="term" value="C:plasma membrane"/>
    <property type="evidence" value="ECO:0007669"/>
    <property type="project" value="UniProtKB-SubCell"/>
</dbReference>
<dbReference type="AlphaFoldDB" id="A0A2X2J0B1"/>
<dbReference type="PANTHER" id="PTHR48020">
    <property type="entry name" value="PROTON MYO-INOSITOL COTRANSPORTER"/>
    <property type="match status" value="1"/>
</dbReference>
<keyword evidence="4" id="KW-1003">Cell membrane</keyword>
<comment type="similarity">
    <text evidence="2 9">Belongs to the major facilitator superfamily. Sugar transporter (TC 2.A.1.1) family.</text>
</comment>
<dbReference type="InterPro" id="IPR005829">
    <property type="entry name" value="Sugar_transporter_CS"/>
</dbReference>
<protein>
    <submittedName>
        <fullName evidence="11">D-xylose transporter</fullName>
    </submittedName>
</protein>
<dbReference type="GO" id="GO:0022857">
    <property type="term" value="F:transmembrane transporter activity"/>
    <property type="evidence" value="ECO:0007669"/>
    <property type="project" value="InterPro"/>
</dbReference>
<dbReference type="FunFam" id="1.20.1250.20:FF:000122">
    <property type="entry name" value="D-xylose transporter XylE"/>
    <property type="match status" value="1"/>
</dbReference>
<dbReference type="NCBIfam" id="TIGR00879">
    <property type="entry name" value="SP"/>
    <property type="match status" value="1"/>
</dbReference>
<name>A0A2X2J0B1_SPHMU</name>
<evidence type="ECO:0000256" key="1">
    <source>
        <dbReference type="ARBA" id="ARBA00004651"/>
    </source>
</evidence>
<dbReference type="PROSITE" id="PS00216">
    <property type="entry name" value="SUGAR_TRANSPORT_1"/>
    <property type="match status" value="2"/>
</dbReference>
<evidence type="ECO:0000313" key="12">
    <source>
        <dbReference type="Proteomes" id="UP000251241"/>
    </source>
</evidence>
<feature type="domain" description="Major facilitator superfamily (MFS) profile" evidence="10">
    <location>
        <begin position="12"/>
        <end position="445"/>
    </location>
</feature>
<evidence type="ECO:0000256" key="9">
    <source>
        <dbReference type="RuleBase" id="RU003346"/>
    </source>
</evidence>
<evidence type="ECO:0000256" key="2">
    <source>
        <dbReference type="ARBA" id="ARBA00010992"/>
    </source>
</evidence>
<dbReference type="InterPro" id="IPR036259">
    <property type="entry name" value="MFS_trans_sf"/>
</dbReference>
<keyword evidence="8" id="KW-0472">Membrane</keyword>
<proteinExistence type="inferred from homology"/>
<keyword evidence="6" id="KW-0812">Transmembrane</keyword>
<keyword evidence="3 9" id="KW-0813">Transport</keyword>
<dbReference type="PROSITE" id="PS50850">
    <property type="entry name" value="MFS"/>
    <property type="match status" value="1"/>
</dbReference>
<evidence type="ECO:0000259" key="10">
    <source>
        <dbReference type="PROSITE" id="PS50850"/>
    </source>
</evidence>
<evidence type="ECO:0000256" key="6">
    <source>
        <dbReference type="ARBA" id="ARBA00022692"/>
    </source>
</evidence>
<dbReference type="InterPro" id="IPR005828">
    <property type="entry name" value="MFS_sugar_transport-like"/>
</dbReference>
<sequence length="458" mass="50368">MQKTATTYLLLITFVAAIGGFLFGYDWVVIGGAKPFYEAYFHLESDPALQGWAMSSAIVGSFVGVLLSGGLADRYGRKPLIYTAAILFIMSAVGTGMASELDTFIIYRILGGIGIGVASNLAPMYIAEIAPAESRGKFVSINQLTIVLGILAAQVVNWLIAKPVLGGESMLETWNAQEGWRWMFWAGAIPAVIFLLLLFLIPESPRWLYTKGKHEQAKRVFLRMGGEEYAAENIRSIAEAAELSQAKSRKRNLFQGKLLRLLLLGSFIAVFQQWCGINVIFNYAQEIFTAAGYTVSGMLFNIIITGVINVIFTFIGMYLVDRIGRRALMLFGSAGLFVIYIALGACYYFNCRGIFVLLLVLAGIAVYAMTLAPVTWVIIAEIFPTAVRAQAMAIATSLLWIACFVLTYTFPLLNQNLGAAGTFWLYGGVCFIGCLFLWSRLKETKGKSLEEIEQELEG</sequence>
<dbReference type="Gene3D" id="1.20.1250.20">
    <property type="entry name" value="MFS general substrate transporter like domains"/>
    <property type="match status" value="2"/>
</dbReference>
<dbReference type="PANTHER" id="PTHR48020:SF12">
    <property type="entry name" value="PROTON MYO-INOSITOL COTRANSPORTER"/>
    <property type="match status" value="1"/>
</dbReference>
<dbReference type="SUPFAM" id="SSF103473">
    <property type="entry name" value="MFS general substrate transporter"/>
    <property type="match status" value="1"/>
</dbReference>
<dbReference type="RefSeq" id="WP_112375099.1">
    <property type="nucleotide sequence ID" value="NZ_CP068089.1"/>
</dbReference>